<dbReference type="Pfam" id="PF17971">
    <property type="entry name" value="LIFR_D2"/>
    <property type="match status" value="1"/>
</dbReference>
<dbReference type="RefSeq" id="XP_031450395.1">
    <property type="nucleotide sequence ID" value="XM_031594535.1"/>
</dbReference>
<proteinExistence type="inferred from homology"/>
<evidence type="ECO:0000256" key="7">
    <source>
        <dbReference type="ARBA" id="ARBA00022737"/>
    </source>
</evidence>
<keyword evidence="11" id="KW-0675">Receptor</keyword>
<evidence type="ECO:0000256" key="4">
    <source>
        <dbReference type="ARBA" id="ARBA00019169"/>
    </source>
</evidence>
<evidence type="ECO:0000256" key="15">
    <source>
        <dbReference type="SAM" id="MobiDB-lite"/>
    </source>
</evidence>
<dbReference type="OrthoDB" id="6382334at2759"/>
<gene>
    <name evidence="19" type="primary">LOC116229815</name>
</gene>
<protein>
    <recommendedName>
        <fullName evidence="4">Leptin receptor</fullName>
    </recommendedName>
    <alternativeName>
        <fullName evidence="13">OB receptor</fullName>
    </alternativeName>
</protein>
<dbReference type="InterPro" id="IPR003529">
    <property type="entry name" value="Hematopoietin_rcpt_Gp130_CS"/>
</dbReference>
<dbReference type="SUPFAM" id="SSF49265">
    <property type="entry name" value="Fibronectin type III"/>
    <property type="match status" value="3"/>
</dbReference>
<keyword evidence="6 17" id="KW-0732">Signal</keyword>
<organism evidence="19 20">
    <name type="scientific">Phasianus colchicus</name>
    <name type="common">Common pheasant</name>
    <dbReference type="NCBI Taxonomy" id="9054"/>
    <lineage>
        <taxon>Eukaryota</taxon>
        <taxon>Metazoa</taxon>
        <taxon>Chordata</taxon>
        <taxon>Craniata</taxon>
        <taxon>Vertebrata</taxon>
        <taxon>Euteleostomi</taxon>
        <taxon>Archelosauria</taxon>
        <taxon>Archosauria</taxon>
        <taxon>Dinosauria</taxon>
        <taxon>Saurischia</taxon>
        <taxon>Theropoda</taxon>
        <taxon>Coelurosauria</taxon>
        <taxon>Aves</taxon>
        <taxon>Neognathae</taxon>
        <taxon>Galloanserae</taxon>
        <taxon>Galliformes</taxon>
        <taxon>Phasianidae</taxon>
        <taxon>Phasianinae</taxon>
        <taxon>Phasianus</taxon>
    </lineage>
</organism>
<dbReference type="OMA" id="FNIYGCT"/>
<reference evidence="19" key="1">
    <citation type="submission" date="2025-08" db="UniProtKB">
        <authorList>
            <consortium name="Ensembl"/>
        </authorList>
    </citation>
    <scope>IDENTIFICATION</scope>
</reference>
<dbReference type="Proteomes" id="UP000472261">
    <property type="component" value="Unplaced"/>
</dbReference>
<dbReference type="Pfam" id="PF25552">
    <property type="entry name" value="LIFR_D4"/>
    <property type="match status" value="1"/>
</dbReference>
<feature type="signal peptide" evidence="17">
    <location>
        <begin position="1"/>
        <end position="20"/>
    </location>
</feature>
<dbReference type="GO" id="GO:0004896">
    <property type="term" value="F:cytokine receptor activity"/>
    <property type="evidence" value="ECO:0007669"/>
    <property type="project" value="InterPro"/>
</dbReference>
<evidence type="ECO:0000256" key="12">
    <source>
        <dbReference type="ARBA" id="ARBA00023180"/>
    </source>
</evidence>
<evidence type="ECO:0000256" key="1">
    <source>
        <dbReference type="ARBA" id="ARBA00004187"/>
    </source>
</evidence>
<dbReference type="FunFam" id="2.60.40.10:FF:000607">
    <property type="entry name" value="Leukemia inhibitory factor receptor"/>
    <property type="match status" value="1"/>
</dbReference>
<dbReference type="SMART" id="SM00060">
    <property type="entry name" value="FN3"/>
    <property type="match status" value="4"/>
</dbReference>
<dbReference type="FunFam" id="2.60.40.10:FF:001286">
    <property type="entry name" value="Oncostatin-M-specific receptor subunit beta"/>
    <property type="match status" value="1"/>
</dbReference>
<evidence type="ECO:0000256" key="3">
    <source>
        <dbReference type="ARBA" id="ARBA00008921"/>
    </source>
</evidence>
<evidence type="ECO:0000256" key="11">
    <source>
        <dbReference type="ARBA" id="ARBA00023170"/>
    </source>
</evidence>
<comment type="subcellular location">
    <subcellularLocation>
        <location evidence="1">Basolateral cell membrane</location>
    </subcellularLocation>
    <subcellularLocation>
        <location evidence="2">Membrane</location>
        <topology evidence="2">Single-pass type I membrane protein</topology>
    </subcellularLocation>
</comment>
<accession>A0A669Q2X6</accession>
<feature type="chain" id="PRO_5025631509" description="Leptin receptor" evidence="17">
    <location>
        <begin position="21"/>
        <end position="932"/>
    </location>
</feature>
<dbReference type="InterPro" id="IPR013783">
    <property type="entry name" value="Ig-like_fold"/>
</dbReference>
<dbReference type="GeneID" id="116229815"/>
<evidence type="ECO:0000256" key="9">
    <source>
        <dbReference type="ARBA" id="ARBA00023136"/>
    </source>
</evidence>
<dbReference type="FunFam" id="2.60.40.10:FF:001289">
    <property type="entry name" value="Oncostatin-M-specific receptor subunit beta"/>
    <property type="match status" value="1"/>
</dbReference>
<keyword evidence="12" id="KW-0325">Glycoprotein</keyword>
<keyword evidence="9 16" id="KW-0472">Membrane</keyword>
<dbReference type="RefSeq" id="XP_031450394.1">
    <property type="nucleotide sequence ID" value="XM_031594534.1"/>
</dbReference>
<feature type="domain" description="Fibronectin type-III" evidence="18">
    <location>
        <begin position="322"/>
        <end position="418"/>
    </location>
</feature>
<feature type="domain" description="Fibronectin type-III" evidence="18">
    <location>
        <begin position="619"/>
        <end position="732"/>
    </location>
</feature>
<dbReference type="GO" id="GO:0016323">
    <property type="term" value="C:basolateral plasma membrane"/>
    <property type="evidence" value="ECO:0007669"/>
    <property type="project" value="UniProtKB-SubCell"/>
</dbReference>
<dbReference type="InterPro" id="IPR052672">
    <property type="entry name" value="Type1_Cytokine_Rcpt_Type2"/>
</dbReference>
<feature type="region of interest" description="Disordered" evidence="15">
    <location>
        <begin position="813"/>
        <end position="849"/>
    </location>
</feature>
<evidence type="ECO:0000256" key="14">
    <source>
        <dbReference type="ARBA" id="ARBA00046724"/>
    </source>
</evidence>
<name>A0A669Q2X6_PHACC</name>
<evidence type="ECO:0000256" key="6">
    <source>
        <dbReference type="ARBA" id="ARBA00022729"/>
    </source>
</evidence>
<keyword evidence="5 16" id="KW-0812">Transmembrane</keyword>
<dbReference type="PROSITE" id="PS01355">
    <property type="entry name" value="HEMATOPO_REC_S_F1"/>
    <property type="match status" value="1"/>
</dbReference>
<dbReference type="InterPro" id="IPR003531">
    <property type="entry name" value="Hempt_rcpt_S_F1_CS"/>
</dbReference>
<dbReference type="InterPro" id="IPR036116">
    <property type="entry name" value="FN3_sf"/>
</dbReference>
<feature type="domain" description="Fibronectin type-III" evidence="18">
    <location>
        <begin position="420"/>
        <end position="519"/>
    </location>
</feature>
<dbReference type="InterPro" id="IPR003961">
    <property type="entry name" value="FN3_dom"/>
</dbReference>
<evidence type="ECO:0000313" key="20">
    <source>
        <dbReference type="Proteomes" id="UP000472261"/>
    </source>
</evidence>
<evidence type="ECO:0000256" key="2">
    <source>
        <dbReference type="ARBA" id="ARBA00004479"/>
    </source>
</evidence>
<dbReference type="PROSITE" id="PS01353">
    <property type="entry name" value="HEMATOPO_REC_L_F2"/>
    <property type="match status" value="1"/>
</dbReference>
<dbReference type="PANTHER" id="PTHR48423">
    <property type="entry name" value="INTERLEUKIN-27 RECEPTOR SUBUNIT ALPHA"/>
    <property type="match status" value="1"/>
</dbReference>
<dbReference type="Ensembl" id="ENSPCLT00000011383.1">
    <property type="protein sequence ID" value="ENSPCLP00000008356.1"/>
    <property type="gene ID" value="ENSPCLG00000006939.1"/>
</dbReference>
<dbReference type="FunFam" id="2.60.40.10:FF:000738">
    <property type="entry name" value="Leukemia inhibitory factor receptor"/>
    <property type="match status" value="1"/>
</dbReference>
<comment type="subunit">
    <text evidence="14">Present as a mixture of monomers and dimers. The phosphorylated receptor binds a number of SH2 domain-containing proteins such as JAK2, STAT3, PTPN11, and SOCS3. Interaction with SOCS3 inhibits JAK/STAT signaling and MAPK cascade.</text>
</comment>
<evidence type="ECO:0000313" key="19">
    <source>
        <dbReference type="Ensembl" id="ENSPCLP00000008356.1"/>
    </source>
</evidence>
<dbReference type="InterPro" id="IPR040817">
    <property type="entry name" value="LIFR_D2"/>
</dbReference>
<evidence type="ECO:0000256" key="10">
    <source>
        <dbReference type="ARBA" id="ARBA00023157"/>
    </source>
</evidence>
<sequence length="932" mass="106730">MMNHFVFLAVLLHLRTWCTAYSQQESLVFPVTYLNVHKDLALQRLLVEWDVGKSAHNAELVMSFEIQVRRADEAIVWTEFLNTTLDKSGKPLRWMWDSDLPLECMSHSVRIRSKAEASKNWSQWSLWETIQGLDTSNITEPKIFPDEKIIEEGFDISLCCIARKGQIIKEFFLNSPIPYFNRTNSQVGLLIAKNVTFKGVPHVLCRESCHEENCFAHAVFFVGRPPDVPHDFSCQTQNMREITCTWDQGRDTYLYGSHSSKYKLSEQFSKSSVPCTVNCSERCSCSWDIGKQRIYNVTLTVENPLGKGIATDVFDVAHRIYPLPPFQQWEEYTDGEIELHWEQKEKEIELFCQAEVYQPDGKAKLYNSSGTQLYGNRITLGGLQPYTSYTARVRCGAAKHFWRWSEWSKAHTFRTKEKAPSGKLDVWRKITPALWGRNVTLFWKQEADFQANGEIISYEVTWEKVVNRSKPEHISLSSDCNSTRIFIDNHPYRISVMARNNVGYSHPSMLIIPGATDTEKRLSKSELKEEHVNGTDGGILISWKPRDKSDSYIIDWCNFPMLQPCDLQWKRFGPDTSSALIKSAAFVPGVRYNFHIYASAANRVSLLEKKTGYLKELPPRFDPDVKKVELSYHEVTLYWDPYPTDEIHPGFLRGYHVYVSPVQEDCNLKGSKKHVLAGGSVVCKFTIENPEEKTYTVKHLTSNTKYKLAIKAYTGGGETPIINFRYIDTPLDSDMLYLLVLLVVVPSLIMAVCLWKMKRVKDCCCPVIPSPNKSKVLSFKEFKIGTEKVLKLSDCIPDTLALDNKAEAKKLRSRSLMSSTSTEDKTDDQNLSSVYRNKNEERSFPSTPTPQTHTWFENFAYSSHLAVETNPYETPETLERGNEEVSAVLYQPQYYLNILNDASTSSPGEAAGRKSNLRYISQTDVHCIGRRL</sequence>
<dbReference type="AlphaFoldDB" id="A0A669Q2X6"/>
<evidence type="ECO:0000256" key="5">
    <source>
        <dbReference type="ARBA" id="ARBA00022692"/>
    </source>
</evidence>
<evidence type="ECO:0000256" key="17">
    <source>
        <dbReference type="SAM" id="SignalP"/>
    </source>
</evidence>
<dbReference type="PROSITE" id="PS50853">
    <property type="entry name" value="FN3"/>
    <property type="match status" value="3"/>
</dbReference>
<keyword evidence="20" id="KW-1185">Reference proteome</keyword>
<evidence type="ECO:0000256" key="16">
    <source>
        <dbReference type="SAM" id="Phobius"/>
    </source>
</evidence>
<dbReference type="Pfam" id="PF00041">
    <property type="entry name" value="fn3"/>
    <property type="match status" value="1"/>
</dbReference>
<keyword evidence="8 16" id="KW-1133">Transmembrane helix</keyword>
<dbReference type="KEGG" id="pcoc:116229815"/>
<dbReference type="CDD" id="cd00063">
    <property type="entry name" value="FN3"/>
    <property type="match status" value="3"/>
</dbReference>
<comment type="similarity">
    <text evidence="3">Belongs to the type I cytokine receptor family. Type 2 subfamily.</text>
</comment>
<dbReference type="PANTHER" id="PTHR48423:SF1">
    <property type="entry name" value="INTERLEUKIN-27 RECEPTOR SUBUNIT ALPHA"/>
    <property type="match status" value="1"/>
</dbReference>
<evidence type="ECO:0000256" key="8">
    <source>
        <dbReference type="ARBA" id="ARBA00022989"/>
    </source>
</evidence>
<dbReference type="Gene3D" id="2.60.40.10">
    <property type="entry name" value="Immunoglobulins"/>
    <property type="match status" value="7"/>
</dbReference>
<feature type="transmembrane region" description="Helical" evidence="16">
    <location>
        <begin position="735"/>
        <end position="755"/>
    </location>
</feature>
<reference evidence="19" key="2">
    <citation type="submission" date="2025-09" db="UniProtKB">
        <authorList>
            <consortium name="Ensembl"/>
        </authorList>
    </citation>
    <scope>IDENTIFICATION</scope>
</reference>
<evidence type="ECO:0000256" key="13">
    <source>
        <dbReference type="ARBA" id="ARBA00031601"/>
    </source>
</evidence>
<keyword evidence="7" id="KW-0677">Repeat</keyword>
<evidence type="ECO:0000259" key="18">
    <source>
        <dbReference type="PROSITE" id="PS50853"/>
    </source>
</evidence>
<keyword evidence="10" id="KW-1015">Disulfide bond</keyword>